<dbReference type="EMBL" id="JAFEKC020000004">
    <property type="protein sequence ID" value="KAK0515194.1"/>
    <property type="molecule type" value="Genomic_DNA"/>
</dbReference>
<dbReference type="Proteomes" id="UP001166286">
    <property type="component" value="Unassembled WGS sequence"/>
</dbReference>
<feature type="transmembrane region" description="Helical" evidence="2">
    <location>
        <begin position="262"/>
        <end position="283"/>
    </location>
</feature>
<accession>A0AA39R7M6</accession>
<evidence type="ECO:0000313" key="4">
    <source>
        <dbReference type="Proteomes" id="UP001166286"/>
    </source>
</evidence>
<proteinExistence type="predicted"/>
<keyword evidence="2" id="KW-0812">Transmembrane</keyword>
<organism evidence="3 4">
    <name type="scientific">Cladonia borealis</name>
    <dbReference type="NCBI Taxonomy" id="184061"/>
    <lineage>
        <taxon>Eukaryota</taxon>
        <taxon>Fungi</taxon>
        <taxon>Dikarya</taxon>
        <taxon>Ascomycota</taxon>
        <taxon>Pezizomycotina</taxon>
        <taxon>Lecanoromycetes</taxon>
        <taxon>OSLEUM clade</taxon>
        <taxon>Lecanoromycetidae</taxon>
        <taxon>Lecanorales</taxon>
        <taxon>Lecanorineae</taxon>
        <taxon>Cladoniaceae</taxon>
        <taxon>Cladonia</taxon>
    </lineage>
</organism>
<dbReference type="AlphaFoldDB" id="A0AA39R7M6"/>
<evidence type="ECO:0000256" key="2">
    <source>
        <dbReference type="SAM" id="Phobius"/>
    </source>
</evidence>
<evidence type="ECO:0000256" key="1">
    <source>
        <dbReference type="SAM" id="MobiDB-lite"/>
    </source>
</evidence>
<keyword evidence="2" id="KW-1133">Transmembrane helix</keyword>
<reference evidence="3" key="1">
    <citation type="submission" date="2023-03" db="EMBL/GenBank/DDBJ databases">
        <title>Complete genome of Cladonia borealis.</title>
        <authorList>
            <person name="Park H."/>
        </authorList>
    </citation>
    <scope>NUCLEOTIDE SEQUENCE</scope>
    <source>
        <strain evidence="3">ANT050790</strain>
    </source>
</reference>
<feature type="region of interest" description="Disordered" evidence="1">
    <location>
        <begin position="43"/>
        <end position="163"/>
    </location>
</feature>
<feature type="region of interest" description="Disordered" evidence="1">
    <location>
        <begin position="344"/>
        <end position="422"/>
    </location>
</feature>
<evidence type="ECO:0000313" key="3">
    <source>
        <dbReference type="EMBL" id="KAK0515194.1"/>
    </source>
</evidence>
<feature type="compositionally biased region" description="Polar residues" evidence="1">
    <location>
        <begin position="93"/>
        <end position="105"/>
    </location>
</feature>
<comment type="caution">
    <text evidence="3">The sequence shown here is derived from an EMBL/GenBank/DDBJ whole genome shotgun (WGS) entry which is preliminary data.</text>
</comment>
<feature type="compositionally biased region" description="Basic and acidic residues" evidence="1">
    <location>
        <begin position="350"/>
        <end position="359"/>
    </location>
</feature>
<keyword evidence="4" id="KW-1185">Reference proteome</keyword>
<feature type="compositionally biased region" description="Basic and acidic residues" evidence="1">
    <location>
        <begin position="43"/>
        <end position="54"/>
    </location>
</feature>
<gene>
    <name evidence="3" type="ORF">JMJ35_002573</name>
</gene>
<name>A0AA39R7M6_9LECA</name>
<keyword evidence="2" id="KW-0472">Membrane</keyword>
<protein>
    <submittedName>
        <fullName evidence="3">Uncharacterized protein</fullName>
    </submittedName>
</protein>
<feature type="compositionally biased region" description="Polar residues" evidence="1">
    <location>
        <begin position="150"/>
        <end position="159"/>
    </location>
</feature>
<feature type="compositionally biased region" description="Basic and acidic residues" evidence="1">
    <location>
        <begin position="130"/>
        <end position="141"/>
    </location>
</feature>
<feature type="compositionally biased region" description="Low complexity" evidence="1">
    <location>
        <begin position="360"/>
        <end position="398"/>
    </location>
</feature>
<sequence length="422" mass="45416">MAALIQTIAVVDKSGKAVSTSKHLVNVFKEARAAYRERKAEVVAGRQHEVEEKKARKSLKAATLNDNTTVSTSKHSRSHHGSGRPSADRRHTSGSYTDGSSTIRPSSHRRHSQEPLPPRSPRSLTSRSDALTRRHSDDFDNPRPLALQKRSMTAPSTPTEHIDMDLAYGPIPPPLPLTRQGDEAEFKSLVQKVKRILEEADCLHYTASAMIASLQKNPDAMAAVALTLAELSNIASKMAPGVLAAMKGSAPAVFALLASPQFLIAGGVAVGVTIVALGGYKIIKKIRAKNALEEPIMDEMLEIGGDVSRIDNWRRGIAEVEEHSVGTSVDGEFITPQAAALSRLNINESRPSESRRKEVGSGSKKTSSQASSSKHGSESASRASSKSSSKAASKSSSSKPKKEKKEKEKKVKKPSPLRLMLS</sequence>